<keyword evidence="2" id="KW-0560">Oxidoreductase</keyword>
<dbReference type="PANTHER" id="PTHR45024">
    <property type="entry name" value="DEHYDROGENASES, SHORT CHAIN"/>
    <property type="match status" value="1"/>
</dbReference>
<comment type="caution">
    <text evidence="4">The sequence shown here is derived from an EMBL/GenBank/DDBJ whole genome shotgun (WGS) entry which is preliminary data.</text>
</comment>
<dbReference type="SMART" id="SM00822">
    <property type="entry name" value="PKS_KR"/>
    <property type="match status" value="1"/>
</dbReference>
<sequence length="314" mass="32360">MGNFLAGKVIAVTGAGRGIGRAVALACAEQGAKVIVNDYGVAIGGGEPSSAVAAAVVQEIEAMTAAAGGAGEDGRPVALAVADDVSTMAGGQRIVDTALAEYGRLDGVVCVAGILRERMLFNMSEEEWDPVVATHLKGTFTVFRAAAAVMRKQGSGTLIGFTSGNHQGSVAQANYSAAKGGIISLVRSAALGLHKYGVTANAVAPVARTRMSANVPMELTEIGEPEDVAALVVYLLSERAREQRITGQVYTVAGAKIAVWAQPRELRSVYTDGQWTPERVAEVLPGSVGVDPMPMLARLEEMAAAAGEGRRPNA</sequence>
<evidence type="ECO:0000256" key="1">
    <source>
        <dbReference type="ARBA" id="ARBA00006484"/>
    </source>
</evidence>
<reference evidence="4 5" key="1">
    <citation type="submission" date="2024-10" db="EMBL/GenBank/DDBJ databases">
        <title>The Natural Products Discovery Center: Release of the First 8490 Sequenced Strains for Exploring Actinobacteria Biosynthetic Diversity.</title>
        <authorList>
            <person name="Kalkreuter E."/>
            <person name="Kautsar S.A."/>
            <person name="Yang D."/>
            <person name="Bader C.D."/>
            <person name="Teijaro C.N."/>
            <person name="Fluegel L."/>
            <person name="Davis C.M."/>
            <person name="Simpson J.R."/>
            <person name="Lauterbach L."/>
            <person name="Steele A.D."/>
            <person name="Gui C."/>
            <person name="Meng S."/>
            <person name="Li G."/>
            <person name="Viehrig K."/>
            <person name="Ye F."/>
            <person name="Su P."/>
            <person name="Kiefer A.F."/>
            <person name="Nichols A."/>
            <person name="Cepeda A.J."/>
            <person name="Yan W."/>
            <person name="Fan B."/>
            <person name="Jiang Y."/>
            <person name="Adhikari A."/>
            <person name="Zheng C.-J."/>
            <person name="Schuster L."/>
            <person name="Cowan T.M."/>
            <person name="Smanski M.J."/>
            <person name="Chevrette M.G."/>
            <person name="De Carvalho L.P.S."/>
            <person name="Shen B."/>
        </authorList>
    </citation>
    <scope>NUCLEOTIDE SEQUENCE [LARGE SCALE GENOMIC DNA]</scope>
    <source>
        <strain evidence="4 5">NPDC018013</strain>
    </source>
</reference>
<organism evidence="4 5">
    <name type="scientific">Streptomyces celluloflavus</name>
    <dbReference type="NCBI Taxonomy" id="58344"/>
    <lineage>
        <taxon>Bacteria</taxon>
        <taxon>Bacillati</taxon>
        <taxon>Actinomycetota</taxon>
        <taxon>Actinomycetes</taxon>
        <taxon>Kitasatosporales</taxon>
        <taxon>Streptomycetaceae</taxon>
        <taxon>Streptomyces</taxon>
    </lineage>
</organism>
<dbReference type="PRINTS" id="PR00081">
    <property type="entry name" value="GDHRDH"/>
</dbReference>
<dbReference type="Proteomes" id="UP001610990">
    <property type="component" value="Unassembled WGS sequence"/>
</dbReference>
<accession>A0ABW7R9N5</accession>
<evidence type="ECO:0000313" key="5">
    <source>
        <dbReference type="Proteomes" id="UP001610990"/>
    </source>
</evidence>
<evidence type="ECO:0000259" key="3">
    <source>
        <dbReference type="SMART" id="SM00822"/>
    </source>
</evidence>
<protein>
    <submittedName>
        <fullName evidence="4">SDR family oxidoreductase</fullName>
    </submittedName>
</protein>
<feature type="domain" description="Ketoreductase" evidence="3">
    <location>
        <begin position="8"/>
        <end position="209"/>
    </location>
</feature>
<name>A0ABW7R9N5_9ACTN</name>
<comment type="similarity">
    <text evidence="1">Belongs to the short-chain dehydrogenases/reductases (SDR) family.</text>
</comment>
<dbReference type="EMBL" id="JBIRGH010000005">
    <property type="protein sequence ID" value="MFH8584780.1"/>
    <property type="molecule type" value="Genomic_DNA"/>
</dbReference>
<dbReference type="InterPro" id="IPR057326">
    <property type="entry name" value="KR_dom"/>
</dbReference>
<dbReference type="RefSeq" id="WP_052859700.1">
    <property type="nucleotide sequence ID" value="NZ_CP108413.1"/>
</dbReference>
<gene>
    <name evidence="4" type="ORF">ACH4GP_10350</name>
</gene>
<dbReference type="Pfam" id="PF00106">
    <property type="entry name" value="adh_short"/>
    <property type="match status" value="1"/>
</dbReference>
<dbReference type="InterPro" id="IPR036291">
    <property type="entry name" value="NAD(P)-bd_dom_sf"/>
</dbReference>
<dbReference type="PANTHER" id="PTHR45024:SF2">
    <property type="entry name" value="SCP2 DOMAIN-CONTAINING PROTEIN"/>
    <property type="match status" value="1"/>
</dbReference>
<dbReference type="SUPFAM" id="SSF51735">
    <property type="entry name" value="NAD(P)-binding Rossmann-fold domains"/>
    <property type="match status" value="1"/>
</dbReference>
<keyword evidence="5" id="KW-1185">Reference proteome</keyword>
<dbReference type="Gene3D" id="3.40.50.720">
    <property type="entry name" value="NAD(P)-binding Rossmann-like Domain"/>
    <property type="match status" value="1"/>
</dbReference>
<dbReference type="InterPro" id="IPR002347">
    <property type="entry name" value="SDR_fam"/>
</dbReference>
<dbReference type="GeneID" id="97376837"/>
<evidence type="ECO:0000313" key="4">
    <source>
        <dbReference type="EMBL" id="MFH8584780.1"/>
    </source>
</evidence>
<proteinExistence type="inferred from homology"/>
<dbReference type="InterPro" id="IPR051687">
    <property type="entry name" value="Peroxisomal_Beta-Oxidation"/>
</dbReference>
<evidence type="ECO:0000256" key="2">
    <source>
        <dbReference type="ARBA" id="ARBA00023002"/>
    </source>
</evidence>